<gene>
    <name evidence="1" type="ORF">SAMN04489726_7014</name>
</gene>
<keyword evidence="2" id="KW-1185">Reference proteome</keyword>
<evidence type="ECO:0000313" key="2">
    <source>
        <dbReference type="Proteomes" id="UP000183376"/>
    </source>
</evidence>
<dbReference type="AlphaFoldDB" id="A0A1H0C466"/>
<dbReference type="Proteomes" id="UP000183376">
    <property type="component" value="Chromosome I"/>
</dbReference>
<accession>A0A1H0C466</accession>
<dbReference type="Pfam" id="PF20218">
    <property type="entry name" value="DUF6578"/>
    <property type="match status" value="1"/>
</dbReference>
<dbReference type="RefSeq" id="WP_030426462.1">
    <property type="nucleotide sequence ID" value="NZ_JOEF01000001.1"/>
</dbReference>
<dbReference type="STRING" id="211114.SAMN04489726_7014"/>
<reference evidence="1 2" key="1">
    <citation type="submission" date="2016-10" db="EMBL/GenBank/DDBJ databases">
        <authorList>
            <person name="de Groot N.N."/>
        </authorList>
    </citation>
    <scope>NUCLEOTIDE SEQUENCE [LARGE SCALE GENOMIC DNA]</scope>
    <source>
        <strain evidence="1 2">DSM 44149</strain>
    </source>
</reference>
<sequence>MTIVPVLIEDWQYECCGDPFKIGDRVTWQLCYFNELGELLSPAERARLSLGVEAIPDSEDAHLSSGELHAFWRHPSTGDGLVEITGVLYEEHHDVHPVPKTTGTVKRIRRLAMRHRCEDGNVWYREPGTETFTELWESDLEPDAPAEAEQARWGIGMLVDLEVSLR</sequence>
<evidence type="ECO:0000313" key="1">
    <source>
        <dbReference type="EMBL" id="SDN52642.1"/>
    </source>
</evidence>
<dbReference type="OrthoDB" id="2084645at2"/>
<protein>
    <submittedName>
        <fullName evidence="1">Uncharacterized protein</fullName>
    </submittedName>
</protein>
<proteinExistence type="predicted"/>
<name>A0A1H0C466_ALLAB</name>
<organism evidence="1 2">
    <name type="scientific">Allokutzneria albata</name>
    <name type="common">Kibdelosporangium albatum</name>
    <dbReference type="NCBI Taxonomy" id="211114"/>
    <lineage>
        <taxon>Bacteria</taxon>
        <taxon>Bacillati</taxon>
        <taxon>Actinomycetota</taxon>
        <taxon>Actinomycetes</taxon>
        <taxon>Pseudonocardiales</taxon>
        <taxon>Pseudonocardiaceae</taxon>
        <taxon>Allokutzneria</taxon>
    </lineage>
</organism>
<dbReference type="EMBL" id="LT629701">
    <property type="protein sequence ID" value="SDN52642.1"/>
    <property type="molecule type" value="Genomic_DNA"/>
</dbReference>
<dbReference type="InterPro" id="IPR046485">
    <property type="entry name" value="DUF6578"/>
</dbReference>
<dbReference type="eggNOG" id="ENOG5031WMR">
    <property type="taxonomic scope" value="Bacteria"/>
</dbReference>